<name>A0A846XQK6_9NOCA</name>
<reference evidence="6 7" key="1">
    <citation type="submission" date="2020-04" db="EMBL/GenBank/DDBJ databases">
        <title>MicrobeNet Type strains.</title>
        <authorList>
            <person name="Nicholson A.C."/>
        </authorList>
    </citation>
    <scope>NUCLEOTIDE SEQUENCE [LARGE SCALE GENOMIC DNA]</scope>
    <source>
        <strain evidence="6 7">JCM 12354</strain>
    </source>
</reference>
<dbReference type="EMBL" id="JAAXOP010000002">
    <property type="protein sequence ID" value="NKY49333.1"/>
    <property type="molecule type" value="Genomic_DNA"/>
</dbReference>
<dbReference type="PANTHER" id="PTHR30055">
    <property type="entry name" value="HTH-TYPE TRANSCRIPTIONAL REGULATOR RUTR"/>
    <property type="match status" value="1"/>
</dbReference>
<evidence type="ECO:0000259" key="5">
    <source>
        <dbReference type="PROSITE" id="PS50977"/>
    </source>
</evidence>
<dbReference type="SUPFAM" id="SSF46689">
    <property type="entry name" value="Homeodomain-like"/>
    <property type="match status" value="1"/>
</dbReference>
<protein>
    <submittedName>
        <fullName evidence="6">TetR/AcrR family transcriptional regulator</fullName>
    </submittedName>
</protein>
<evidence type="ECO:0000256" key="2">
    <source>
        <dbReference type="ARBA" id="ARBA00023125"/>
    </source>
</evidence>
<keyword evidence="1" id="KW-0805">Transcription regulation</keyword>
<dbReference type="GO" id="GO:0003700">
    <property type="term" value="F:DNA-binding transcription factor activity"/>
    <property type="evidence" value="ECO:0007669"/>
    <property type="project" value="TreeGrafter"/>
</dbReference>
<dbReference type="Pfam" id="PF00440">
    <property type="entry name" value="TetR_N"/>
    <property type="match status" value="1"/>
</dbReference>
<evidence type="ECO:0000256" key="1">
    <source>
        <dbReference type="ARBA" id="ARBA00023015"/>
    </source>
</evidence>
<proteinExistence type="predicted"/>
<accession>A0A846XQK6</accession>
<dbReference type="InterPro" id="IPR009057">
    <property type="entry name" value="Homeodomain-like_sf"/>
</dbReference>
<sequence>MTDFRQNRQGDVTRVRLVKTAERLFAANGLDAVSLRSINAAAGLGPSSAHYHFGTKNDLLTAVLLDMGTAVRDRISDNVGVLAAEGHPPTVDALIRAVTEPYKTLLLRHRTRGMRWIRIVTQLSQQGHPVLEATELDLRGRLLEQVRRTFPVTDPDRLERRWAVALMGFLQALSRADDWSEDGRPLTGEQLADFYEDQVAFLIGGARQLLG</sequence>
<dbReference type="PANTHER" id="PTHR30055:SF234">
    <property type="entry name" value="HTH-TYPE TRANSCRIPTIONAL REGULATOR BETI"/>
    <property type="match status" value="1"/>
</dbReference>
<gene>
    <name evidence="6" type="ORF">HGA08_03790</name>
</gene>
<evidence type="ECO:0000256" key="3">
    <source>
        <dbReference type="ARBA" id="ARBA00023163"/>
    </source>
</evidence>
<dbReference type="AlphaFoldDB" id="A0A846XQK6"/>
<dbReference type="RefSeq" id="WP_067869249.1">
    <property type="nucleotide sequence ID" value="NZ_JAAXOP010000002.1"/>
</dbReference>
<keyword evidence="2 4" id="KW-0238">DNA-binding</keyword>
<dbReference type="GO" id="GO:0000976">
    <property type="term" value="F:transcription cis-regulatory region binding"/>
    <property type="evidence" value="ECO:0007669"/>
    <property type="project" value="TreeGrafter"/>
</dbReference>
<feature type="DNA-binding region" description="H-T-H motif" evidence="4">
    <location>
        <begin position="34"/>
        <end position="53"/>
    </location>
</feature>
<comment type="caution">
    <text evidence="6">The sequence shown here is derived from an EMBL/GenBank/DDBJ whole genome shotgun (WGS) entry which is preliminary data.</text>
</comment>
<organism evidence="6 7">
    <name type="scientific">Nocardia vermiculata</name>
    <dbReference type="NCBI Taxonomy" id="257274"/>
    <lineage>
        <taxon>Bacteria</taxon>
        <taxon>Bacillati</taxon>
        <taxon>Actinomycetota</taxon>
        <taxon>Actinomycetes</taxon>
        <taxon>Mycobacteriales</taxon>
        <taxon>Nocardiaceae</taxon>
        <taxon>Nocardia</taxon>
    </lineage>
</organism>
<keyword evidence="3" id="KW-0804">Transcription</keyword>
<keyword evidence="7" id="KW-1185">Reference proteome</keyword>
<dbReference type="Proteomes" id="UP000565711">
    <property type="component" value="Unassembled WGS sequence"/>
</dbReference>
<dbReference type="PRINTS" id="PR00455">
    <property type="entry name" value="HTHTETR"/>
</dbReference>
<evidence type="ECO:0000313" key="6">
    <source>
        <dbReference type="EMBL" id="NKY49333.1"/>
    </source>
</evidence>
<dbReference type="InterPro" id="IPR001647">
    <property type="entry name" value="HTH_TetR"/>
</dbReference>
<dbReference type="PROSITE" id="PS50977">
    <property type="entry name" value="HTH_TETR_2"/>
    <property type="match status" value="1"/>
</dbReference>
<evidence type="ECO:0000313" key="7">
    <source>
        <dbReference type="Proteomes" id="UP000565711"/>
    </source>
</evidence>
<dbReference type="Gene3D" id="1.10.357.10">
    <property type="entry name" value="Tetracycline Repressor, domain 2"/>
    <property type="match status" value="1"/>
</dbReference>
<dbReference type="InterPro" id="IPR050109">
    <property type="entry name" value="HTH-type_TetR-like_transc_reg"/>
</dbReference>
<evidence type="ECO:0000256" key="4">
    <source>
        <dbReference type="PROSITE-ProRule" id="PRU00335"/>
    </source>
</evidence>
<feature type="domain" description="HTH tetR-type" evidence="5">
    <location>
        <begin position="11"/>
        <end position="71"/>
    </location>
</feature>